<evidence type="ECO:0000313" key="4">
    <source>
        <dbReference type="Proteomes" id="UP000035681"/>
    </source>
</evidence>
<proteinExistence type="inferred from homology"/>
<evidence type="ECO:0000313" key="5">
    <source>
        <dbReference type="WBParaSite" id="SSTP_0000222000.1"/>
    </source>
</evidence>
<dbReference type="GO" id="GO:0005730">
    <property type="term" value="C:nucleolus"/>
    <property type="evidence" value="ECO:0007669"/>
    <property type="project" value="UniProtKB-SubCell"/>
</dbReference>
<keyword evidence="4" id="KW-1185">Reference proteome</keyword>
<dbReference type="PANTHER" id="PTHR12928">
    <property type="entry name" value="FRG1 PROTEIN"/>
    <property type="match status" value="1"/>
</dbReference>
<dbReference type="AlphaFoldDB" id="A0A0K0DYA6"/>
<dbReference type="InterPro" id="IPR010414">
    <property type="entry name" value="FRG1"/>
</dbReference>
<dbReference type="STRING" id="6248.A0A0K0DYA6"/>
<dbReference type="CDD" id="cd23338">
    <property type="entry name" value="beta-trefoil_FSCN_FRG1"/>
    <property type="match status" value="1"/>
</dbReference>
<evidence type="ECO:0000256" key="3">
    <source>
        <dbReference type="ARBA" id="ARBA00023242"/>
    </source>
</evidence>
<dbReference type="SUPFAM" id="SSF50405">
    <property type="entry name" value="Actin-crosslinking proteins"/>
    <property type="match status" value="1"/>
</dbReference>
<reference evidence="5" key="1">
    <citation type="submission" date="2015-08" db="UniProtKB">
        <authorList>
            <consortium name="WormBaseParasite"/>
        </authorList>
    </citation>
    <scope>IDENTIFICATION</scope>
</reference>
<dbReference type="WBParaSite" id="SSTP_0000222000.1">
    <property type="protein sequence ID" value="SSTP_0000222000.1"/>
    <property type="gene ID" value="SSTP_0000222000"/>
</dbReference>
<evidence type="ECO:0000313" key="6">
    <source>
        <dbReference type="WBParaSite" id="TCONS_00006488.p1"/>
    </source>
</evidence>
<dbReference type="GO" id="GO:0055120">
    <property type="term" value="C:striated muscle dense body"/>
    <property type="evidence" value="ECO:0007669"/>
    <property type="project" value="TreeGrafter"/>
</dbReference>
<evidence type="ECO:0000256" key="2">
    <source>
        <dbReference type="ARBA" id="ARBA00010878"/>
    </source>
</evidence>
<dbReference type="Pfam" id="PF06229">
    <property type="entry name" value="FRG1"/>
    <property type="match status" value="1"/>
</dbReference>
<evidence type="ECO:0000256" key="1">
    <source>
        <dbReference type="ARBA" id="ARBA00004604"/>
    </source>
</evidence>
<sequence>MSSSDYANVKKGGFKLKGKVSIGINKKKKKVIKKIKEVDCDAEGRGGWRRLTFVNELRGGIDVAFECGDFSKCFLYSQDNGKFKIGSVHEGNSPPNPEEIFTIIKAPDDCAFSIKTGYGRYIGVNINNELVATAEAISERERFEIISEDNKTAIQNIATKRFLTMNKNLDGCVMCSNLIAREFEMINIRTNVAFDEKIDYIATEDTLASEDCETSYVKMYQHSRVDLKNKRICVNVEDKSGIEKAKKEGTLHATLLDRRMKTKSDRYC</sequence>
<accession>A0A0K0DYA6</accession>
<keyword evidence="3" id="KW-0539">Nucleus</keyword>
<dbReference type="GO" id="GO:0071013">
    <property type="term" value="C:catalytic step 2 spliceosome"/>
    <property type="evidence" value="ECO:0007669"/>
    <property type="project" value="TreeGrafter"/>
</dbReference>
<protein>
    <submittedName>
        <fullName evidence="6">Fascin domain-containing protein</fullName>
    </submittedName>
</protein>
<comment type="subcellular location">
    <subcellularLocation>
        <location evidence="1">Nucleus</location>
        <location evidence="1">Nucleolus</location>
    </subcellularLocation>
</comment>
<name>A0A0K0DYA6_STRER</name>
<organism evidence="5">
    <name type="scientific">Strongyloides stercoralis</name>
    <name type="common">Threadworm</name>
    <dbReference type="NCBI Taxonomy" id="6248"/>
    <lineage>
        <taxon>Eukaryota</taxon>
        <taxon>Metazoa</taxon>
        <taxon>Ecdysozoa</taxon>
        <taxon>Nematoda</taxon>
        <taxon>Chromadorea</taxon>
        <taxon>Rhabditida</taxon>
        <taxon>Tylenchina</taxon>
        <taxon>Panagrolaimomorpha</taxon>
        <taxon>Strongyloidoidea</taxon>
        <taxon>Strongyloididae</taxon>
        <taxon>Strongyloides</taxon>
    </lineage>
</organism>
<comment type="similarity">
    <text evidence="2">Belongs to the FRG1 family.</text>
</comment>
<dbReference type="InterPro" id="IPR008999">
    <property type="entry name" value="Actin-crosslinking"/>
</dbReference>
<dbReference type="WBParaSite" id="TCONS_00006488.p1">
    <property type="protein sequence ID" value="TCONS_00006488.p1"/>
    <property type="gene ID" value="XLOC_004631"/>
</dbReference>
<dbReference type="PANTHER" id="PTHR12928:SF0">
    <property type="entry name" value="FSHD REGION GENE 1"/>
    <property type="match status" value="1"/>
</dbReference>
<dbReference type="Proteomes" id="UP000035681">
    <property type="component" value="Unplaced"/>
</dbReference>
<dbReference type="Gene3D" id="2.80.10.50">
    <property type="match status" value="1"/>
</dbReference>
<dbReference type="GO" id="GO:0051015">
    <property type="term" value="F:actin filament binding"/>
    <property type="evidence" value="ECO:0007669"/>
    <property type="project" value="TreeGrafter"/>
</dbReference>